<evidence type="ECO:0000313" key="2">
    <source>
        <dbReference type="Proteomes" id="UP000037425"/>
    </source>
</evidence>
<comment type="caution">
    <text evidence="1">The sequence shown here is derived from an EMBL/GenBank/DDBJ whole genome shotgun (WGS) entry which is preliminary data.</text>
</comment>
<dbReference type="SUPFAM" id="SSF52799">
    <property type="entry name" value="(Phosphotyrosine protein) phosphatases II"/>
    <property type="match status" value="1"/>
</dbReference>
<dbReference type="PATRIC" id="fig|106592.7.peg.2033"/>
<accession>A0A0L8BQ77</accession>
<dbReference type="RefSeq" id="WP_053250737.1">
    <property type="nucleotide sequence ID" value="NZ_LGAP01000015.1"/>
</dbReference>
<organism evidence="1 2">
    <name type="scientific">Ensifer adhaerens</name>
    <name type="common">Sinorhizobium morelense</name>
    <dbReference type="NCBI Taxonomy" id="106592"/>
    <lineage>
        <taxon>Bacteria</taxon>
        <taxon>Pseudomonadati</taxon>
        <taxon>Pseudomonadota</taxon>
        <taxon>Alphaproteobacteria</taxon>
        <taxon>Hyphomicrobiales</taxon>
        <taxon>Rhizobiaceae</taxon>
        <taxon>Sinorhizobium/Ensifer group</taxon>
        <taxon>Ensifer</taxon>
    </lineage>
</organism>
<dbReference type="Gene3D" id="3.90.190.10">
    <property type="entry name" value="Protein tyrosine phosphatase superfamily"/>
    <property type="match status" value="1"/>
</dbReference>
<proteinExistence type="predicted"/>
<dbReference type="OrthoDB" id="7915903at2"/>
<dbReference type="EMBL" id="LGAP01000015">
    <property type="protein sequence ID" value="KOF16738.1"/>
    <property type="molecule type" value="Genomic_DNA"/>
</dbReference>
<dbReference type="AlphaFoldDB" id="A0A0L8BQ77"/>
<name>A0A0L8BQ77_ENSAD</name>
<sequence>MALAAAATGEELYSPVLDANPAHPSGWPIRMIISSQTEARHNRALWAPTHLISMRAPASRLLSMIELPPERHLELYFGDATDPDAPDAARPDAIEAAFSFIDSLPEDAHLLVHCLRGIGRATALSLGFLARYMSPEEAAAALHALRPEAKPNRHVVGLCDTALGLKGKLAKQALRFPAKVWKPGKG</sequence>
<protein>
    <submittedName>
        <fullName evidence="1">Phosphatase</fullName>
    </submittedName>
</protein>
<evidence type="ECO:0000313" key="1">
    <source>
        <dbReference type="EMBL" id="KOF16738.1"/>
    </source>
</evidence>
<gene>
    <name evidence="1" type="ORF">AC244_20965</name>
</gene>
<reference evidence="2" key="1">
    <citation type="submission" date="2015-07" db="EMBL/GenBank/DDBJ databases">
        <title>Whole genome sequence of an Ensifer adhaerens strain isolated from a cave pool in the Wind Cave National Park.</title>
        <authorList>
            <person name="Eng W.W.H."/>
            <person name="Gan H.M."/>
            <person name="Barton H.A."/>
            <person name="Savka M.A."/>
        </authorList>
    </citation>
    <scope>NUCLEOTIDE SEQUENCE [LARGE SCALE GENOMIC DNA]</scope>
    <source>
        <strain evidence="2">SD006</strain>
    </source>
</reference>
<dbReference type="Proteomes" id="UP000037425">
    <property type="component" value="Unassembled WGS sequence"/>
</dbReference>
<dbReference type="InterPro" id="IPR029021">
    <property type="entry name" value="Prot-tyrosine_phosphatase-like"/>
</dbReference>